<keyword evidence="4" id="KW-0732">Signal</keyword>
<evidence type="ECO:0000256" key="3">
    <source>
        <dbReference type="ARBA" id="ARBA00022801"/>
    </source>
</evidence>
<sequence length="261" mass="28108">MSRLQSFLLAGFFALCVATPLAASDAPLRVTLDPGHGGSDPGAQADGLNESDLVLDFAKRLRDVLSESGRFVVTLTREADERVALDRRITRARASGAEIFISLHADALAEGDGHASGVTVYTLSRSDVADADRRLTERHARTDLLTGVDLRGTEDDVAQALIDLSRRDTLPRGKALADAIVSSFRAGELTVNSRPHRHGGFAVLHAADIPSVLIELGFLSSARDRKRLTSEDWLDGAAQSIRDGLILWADEDRLGTAGFRK</sequence>
<reference evidence="6 7" key="2">
    <citation type="submission" date="2020-03" db="EMBL/GenBank/DDBJ databases">
        <title>Kangsaoukella pontilimi gen. nov., sp. nov., a new member of the family Rhodobacteraceae isolated from a tidal mudflat.</title>
        <authorList>
            <person name="Kim I.S."/>
        </authorList>
    </citation>
    <scope>NUCLEOTIDE SEQUENCE [LARGE SCALE GENOMIC DNA]</scope>
    <source>
        <strain evidence="6 7">GH1-50</strain>
    </source>
</reference>
<evidence type="ECO:0000256" key="4">
    <source>
        <dbReference type="SAM" id="SignalP"/>
    </source>
</evidence>
<organism evidence="6 7">
    <name type="scientific">Kangsaoukella pontilimi</name>
    <dbReference type="NCBI Taxonomy" id="2691042"/>
    <lineage>
        <taxon>Bacteria</taxon>
        <taxon>Pseudomonadati</taxon>
        <taxon>Pseudomonadota</taxon>
        <taxon>Alphaproteobacteria</taxon>
        <taxon>Rhodobacterales</taxon>
        <taxon>Paracoccaceae</taxon>
        <taxon>Kangsaoukella</taxon>
    </lineage>
</organism>
<feature type="domain" description="MurNAc-LAA" evidence="5">
    <location>
        <begin position="89"/>
        <end position="246"/>
    </location>
</feature>
<keyword evidence="7" id="KW-1185">Reference proteome</keyword>
<dbReference type="PANTHER" id="PTHR30404">
    <property type="entry name" value="N-ACETYLMURAMOYL-L-ALANINE AMIDASE"/>
    <property type="match status" value="1"/>
</dbReference>
<accession>A0A7C9MCE7</accession>
<dbReference type="AlphaFoldDB" id="A0A7C9MCE7"/>
<keyword evidence="3" id="KW-0378">Hydrolase</keyword>
<dbReference type="GO" id="GO:0009253">
    <property type="term" value="P:peptidoglycan catabolic process"/>
    <property type="evidence" value="ECO:0007669"/>
    <property type="project" value="InterPro"/>
</dbReference>
<dbReference type="PANTHER" id="PTHR30404:SF0">
    <property type="entry name" value="N-ACETYLMURAMOYL-L-ALANINE AMIDASE AMIC"/>
    <property type="match status" value="1"/>
</dbReference>
<feature type="signal peptide" evidence="4">
    <location>
        <begin position="1"/>
        <end position="23"/>
    </location>
</feature>
<dbReference type="EC" id="3.5.1.28" evidence="2"/>
<evidence type="ECO:0000313" key="6">
    <source>
        <dbReference type="EMBL" id="MXQ07052.1"/>
    </source>
</evidence>
<dbReference type="Gene3D" id="3.40.630.40">
    <property type="entry name" value="Zn-dependent exopeptidases"/>
    <property type="match status" value="1"/>
</dbReference>
<name>A0A7C9MCE7_9RHOB</name>
<dbReference type="EMBL" id="WUPT01000001">
    <property type="protein sequence ID" value="MXQ07052.1"/>
    <property type="molecule type" value="Genomic_DNA"/>
</dbReference>
<dbReference type="SUPFAM" id="SSF53187">
    <property type="entry name" value="Zn-dependent exopeptidases"/>
    <property type="match status" value="1"/>
</dbReference>
<dbReference type="SMART" id="SM00646">
    <property type="entry name" value="Ami_3"/>
    <property type="match status" value="1"/>
</dbReference>
<comment type="catalytic activity">
    <reaction evidence="1">
        <text>Hydrolyzes the link between N-acetylmuramoyl residues and L-amino acid residues in certain cell-wall glycopeptides.</text>
        <dbReference type="EC" id="3.5.1.28"/>
    </reaction>
</comment>
<evidence type="ECO:0000259" key="5">
    <source>
        <dbReference type="SMART" id="SM00646"/>
    </source>
</evidence>
<dbReference type="GO" id="GO:0030288">
    <property type="term" value="C:outer membrane-bounded periplasmic space"/>
    <property type="evidence" value="ECO:0007669"/>
    <property type="project" value="TreeGrafter"/>
</dbReference>
<dbReference type="Pfam" id="PF01520">
    <property type="entry name" value="Amidase_3"/>
    <property type="match status" value="1"/>
</dbReference>
<proteinExistence type="predicted"/>
<comment type="caution">
    <text evidence="6">The sequence shown here is derived from an EMBL/GenBank/DDBJ whole genome shotgun (WGS) entry which is preliminary data.</text>
</comment>
<dbReference type="CDD" id="cd02696">
    <property type="entry name" value="MurNAc-LAA"/>
    <property type="match status" value="1"/>
</dbReference>
<gene>
    <name evidence="6" type="ORF">GQ651_04260</name>
</gene>
<evidence type="ECO:0000256" key="2">
    <source>
        <dbReference type="ARBA" id="ARBA00011901"/>
    </source>
</evidence>
<protein>
    <recommendedName>
        <fullName evidence="2">N-acetylmuramoyl-L-alanine amidase</fullName>
        <ecNumber evidence="2">3.5.1.28</ecNumber>
    </recommendedName>
</protein>
<dbReference type="InterPro" id="IPR002508">
    <property type="entry name" value="MurNAc-LAA_cat"/>
</dbReference>
<evidence type="ECO:0000256" key="1">
    <source>
        <dbReference type="ARBA" id="ARBA00001561"/>
    </source>
</evidence>
<dbReference type="RefSeq" id="WP_160762954.1">
    <property type="nucleotide sequence ID" value="NZ_WUPT01000001.1"/>
</dbReference>
<feature type="chain" id="PRO_5028866092" description="N-acetylmuramoyl-L-alanine amidase" evidence="4">
    <location>
        <begin position="24"/>
        <end position="261"/>
    </location>
</feature>
<dbReference type="GO" id="GO:0008745">
    <property type="term" value="F:N-acetylmuramoyl-L-alanine amidase activity"/>
    <property type="evidence" value="ECO:0007669"/>
    <property type="project" value="UniProtKB-EC"/>
</dbReference>
<evidence type="ECO:0000313" key="7">
    <source>
        <dbReference type="Proteomes" id="UP000480350"/>
    </source>
</evidence>
<dbReference type="InterPro" id="IPR050695">
    <property type="entry name" value="N-acetylmuramoyl_amidase_3"/>
</dbReference>
<dbReference type="Proteomes" id="UP000480350">
    <property type="component" value="Unassembled WGS sequence"/>
</dbReference>
<reference evidence="6 7" key="1">
    <citation type="submission" date="2019-12" db="EMBL/GenBank/DDBJ databases">
        <authorList>
            <person name="Lee S.D."/>
        </authorList>
    </citation>
    <scope>NUCLEOTIDE SEQUENCE [LARGE SCALE GENOMIC DNA]</scope>
    <source>
        <strain evidence="6 7">GH1-50</strain>
    </source>
</reference>